<dbReference type="InterPro" id="IPR016024">
    <property type="entry name" value="ARM-type_fold"/>
</dbReference>
<dbReference type="InParanoid" id="A0A0G4FPQ2"/>
<name>A0A0G4FPQ2_VITBC</name>
<dbReference type="GO" id="GO:0010608">
    <property type="term" value="P:post-transcriptional regulation of gene expression"/>
    <property type="evidence" value="ECO:0007669"/>
    <property type="project" value="TreeGrafter"/>
</dbReference>
<organism evidence="8 9">
    <name type="scientific">Vitrella brassicaformis (strain CCMP3155)</name>
    <dbReference type="NCBI Taxonomy" id="1169540"/>
    <lineage>
        <taxon>Eukaryota</taxon>
        <taxon>Sar</taxon>
        <taxon>Alveolata</taxon>
        <taxon>Colpodellida</taxon>
        <taxon>Vitrellaceae</taxon>
        <taxon>Vitrella</taxon>
    </lineage>
</organism>
<feature type="region of interest" description="Disordered" evidence="6">
    <location>
        <begin position="1077"/>
        <end position="1112"/>
    </location>
</feature>
<dbReference type="InterPro" id="IPR001313">
    <property type="entry name" value="Pumilio_RNA-bd_rpt"/>
</dbReference>
<dbReference type="STRING" id="1169540.A0A0G4FPQ2"/>
<proteinExistence type="predicted"/>
<dbReference type="FunFam" id="1.25.10.10:FF:000004">
    <property type="entry name" value="Pumilio homolog 1 isoform 2"/>
    <property type="match status" value="1"/>
</dbReference>
<evidence type="ECO:0000256" key="5">
    <source>
        <dbReference type="PROSITE-ProRule" id="PRU00317"/>
    </source>
</evidence>
<dbReference type="InterPro" id="IPR011989">
    <property type="entry name" value="ARM-like"/>
</dbReference>
<feature type="region of interest" description="Disordered" evidence="6">
    <location>
        <begin position="314"/>
        <end position="388"/>
    </location>
</feature>
<feature type="repeat" description="Pumilio" evidence="5">
    <location>
        <begin position="787"/>
        <end position="822"/>
    </location>
</feature>
<feature type="compositionally biased region" description="Low complexity" evidence="6">
    <location>
        <begin position="253"/>
        <end position="267"/>
    </location>
</feature>
<feature type="region of interest" description="Disordered" evidence="6">
    <location>
        <begin position="410"/>
        <end position="449"/>
    </location>
</feature>
<evidence type="ECO:0000256" key="1">
    <source>
        <dbReference type="ARBA" id="ARBA00004496"/>
    </source>
</evidence>
<dbReference type="PANTHER" id="PTHR12537:SF12">
    <property type="entry name" value="MATERNAL PROTEIN PUMILIO"/>
    <property type="match status" value="1"/>
</dbReference>
<dbReference type="OMA" id="LEYCSHT"/>
<dbReference type="Pfam" id="PF00806">
    <property type="entry name" value="PUF"/>
    <property type="match status" value="8"/>
</dbReference>
<accession>A0A0G4FPQ2</accession>
<keyword evidence="3" id="KW-0677">Repeat</keyword>
<dbReference type="PANTHER" id="PTHR12537">
    <property type="entry name" value="RNA BINDING PROTEIN PUMILIO-RELATED"/>
    <property type="match status" value="1"/>
</dbReference>
<dbReference type="InterPro" id="IPR033712">
    <property type="entry name" value="Pumilio_RNA-bd"/>
</dbReference>
<evidence type="ECO:0000256" key="6">
    <source>
        <dbReference type="SAM" id="MobiDB-lite"/>
    </source>
</evidence>
<feature type="compositionally biased region" description="Low complexity" evidence="6">
    <location>
        <begin position="183"/>
        <end position="199"/>
    </location>
</feature>
<dbReference type="Proteomes" id="UP000041254">
    <property type="component" value="Unassembled WGS sequence"/>
</dbReference>
<keyword evidence="9" id="KW-1185">Reference proteome</keyword>
<dbReference type="Gene3D" id="1.25.10.10">
    <property type="entry name" value="Leucine-rich Repeat Variant"/>
    <property type="match status" value="1"/>
</dbReference>
<dbReference type="SMART" id="SM00025">
    <property type="entry name" value="Pumilio"/>
    <property type="match status" value="8"/>
</dbReference>
<feature type="compositionally biased region" description="Gly residues" evidence="6">
    <location>
        <begin position="601"/>
        <end position="610"/>
    </location>
</feature>
<evidence type="ECO:0000256" key="4">
    <source>
        <dbReference type="ARBA" id="ARBA00022884"/>
    </source>
</evidence>
<feature type="region of interest" description="Disordered" evidence="6">
    <location>
        <begin position="653"/>
        <end position="732"/>
    </location>
</feature>
<feature type="compositionally biased region" description="Polar residues" evidence="6">
    <location>
        <begin position="159"/>
        <end position="175"/>
    </location>
</feature>
<feature type="repeat" description="Pumilio" evidence="5">
    <location>
        <begin position="751"/>
        <end position="786"/>
    </location>
</feature>
<feature type="compositionally biased region" description="Polar residues" evidence="6">
    <location>
        <begin position="1092"/>
        <end position="1112"/>
    </location>
</feature>
<dbReference type="PROSITE" id="PS50303">
    <property type="entry name" value="PUM_HD"/>
    <property type="match status" value="1"/>
</dbReference>
<dbReference type="SUPFAM" id="SSF48371">
    <property type="entry name" value="ARM repeat"/>
    <property type="match status" value="1"/>
</dbReference>
<feature type="compositionally biased region" description="Basic and acidic residues" evidence="6">
    <location>
        <begin position="670"/>
        <end position="682"/>
    </location>
</feature>
<dbReference type="AlphaFoldDB" id="A0A0G4FPQ2"/>
<feature type="repeat" description="Pumilio" evidence="5">
    <location>
        <begin position="931"/>
        <end position="966"/>
    </location>
</feature>
<feature type="repeat" description="Pumilio" evidence="5">
    <location>
        <begin position="967"/>
        <end position="1002"/>
    </location>
</feature>
<feature type="compositionally biased region" description="Pro residues" evidence="6">
    <location>
        <begin position="268"/>
        <end position="281"/>
    </location>
</feature>
<dbReference type="InterPro" id="IPR033133">
    <property type="entry name" value="PUM-HD"/>
</dbReference>
<feature type="region of interest" description="Disordered" evidence="6">
    <location>
        <begin position="98"/>
        <end position="285"/>
    </location>
</feature>
<evidence type="ECO:0000256" key="3">
    <source>
        <dbReference type="ARBA" id="ARBA00022737"/>
    </source>
</evidence>
<gene>
    <name evidence="8" type="ORF">Vbra_742</name>
</gene>
<sequence length="1220" mass="130508">MADESSLLSPGGGPLPDESQLIGQILLQDEGDDRHDDATFGPLEPAVETADEHQDDSDTLGMEGPSHHWVQQAALGRSTSAPPSVLEQEVFREEAKSLKLQDIDWGRPIGSPHTHGTQGRDLSFYTSGQEGEGDRAKKLSTESSSTGEGRSPPPPLLSADSTNQLSSPTPHTPQQHQKRVSFDGDPFPAAAGAAGQPGAEKSPQMEQTGPSVVFPRTPSPVYNYEQTSRILFGANRDQQKNPVFDPITEESKQQQQQQQQHPQQQQQQPPPQPPQQPPPPQQQQAKDPIALHPFMNVPMNYGMMMMPTMPGMMGMGQQQQIPSAEGGGAASDDMATVSHTTPEVSEGDGVGGPLSTSNLSTISGQGSKTAPIGPPSAGTTAQQQNQQQQAMSFYNPLIPPFYNMMGMAGSGKAPGSYAPEDPSAAGSAAAVGGGVGGGGGQQQQQPSANFPNFPAAMMSFPMTTMPFPNMMVHPGMAANMNMGGMNVGFPMQPINLNDPSSLNTHQKSVQDTLALFSQWAANNPSTSPDQLKSVSTIQTALMQQLQSCQAMMMQGGAAAAGAPGQQSQQHTPTAASLPSAASGDAVGVGVGVPMATVQQPGGVGGLGVGGVSEHQHPPPAAGGSDANQHLGVLGKAPAQPTFGLGGLTMAAGATAEGNLSPSTDKRGKRREKEKQTGQDRRHNPNAPQPHHTQGGMGLAQQQGRGGQGAHRGGGQQQGRDGDSTSLAPLPEGCTPLLEEFRRGKRKFELTDILPNIVEFAQDQFGSRFIQQKLETVGDEEKQAVFLHILPEASKLTTDVFGNYVIQKFFEHGSNEQKRILAEQLVGEVLRLSLQMYGCRVIQKALESISVDQQVLLVGELKNHVIKCVEDQNGNHVIQKCIEKMPQDKIQFVIDAFRGQIQRMSVHCYGCRVIQRLLEYCSHTQIACLLDEISRYIPSLAQDQYGNYVVQHVLEFGRPPDKDAVITLIKNNIKQYSTHKFASNVVEKSIQFVTPEQRKDLISAALGDPADPNPPILTMMRDRYANYVVQRMLETAEGHQKDMLVVRLSEQLHTLKKFTYGKHIVTALERINRQRAGLDDSSLGGMDSLTPRHGSTPTNLSAHATPTSMQGGAQPNPMAIGTTPPLSLFGKPPQTHTAGGAWGAADGFAPSPHSMGRGTASMWDPSLTRPPLIMNLPPDPSPVPGGQPAPQPPPTEDQSGHFFMNGRQPGGFNYFAMGRQY</sequence>
<evidence type="ECO:0000313" key="8">
    <source>
        <dbReference type="EMBL" id="CEM16438.1"/>
    </source>
</evidence>
<feature type="region of interest" description="Disordered" evidence="6">
    <location>
        <begin position="559"/>
        <end position="580"/>
    </location>
</feature>
<feature type="compositionally biased region" description="Gly residues" evidence="6">
    <location>
        <begin position="703"/>
        <end position="716"/>
    </location>
</feature>
<keyword evidence="2" id="KW-0963">Cytoplasm</keyword>
<keyword evidence="4" id="KW-0694">RNA-binding</keyword>
<feature type="region of interest" description="Disordered" evidence="6">
    <location>
        <begin position="1"/>
        <end position="20"/>
    </location>
</feature>
<dbReference type="OrthoDB" id="668540at2759"/>
<evidence type="ECO:0000313" key="9">
    <source>
        <dbReference type="Proteomes" id="UP000041254"/>
    </source>
</evidence>
<feature type="compositionally biased region" description="Pro residues" evidence="6">
    <location>
        <begin position="1176"/>
        <end position="1194"/>
    </location>
</feature>
<evidence type="ECO:0000256" key="2">
    <source>
        <dbReference type="ARBA" id="ARBA00022490"/>
    </source>
</evidence>
<dbReference type="CDD" id="cd07920">
    <property type="entry name" value="Pumilio"/>
    <property type="match status" value="1"/>
</dbReference>
<feature type="compositionally biased region" description="Low complexity" evidence="6">
    <location>
        <begin position="141"/>
        <end position="150"/>
    </location>
</feature>
<comment type="subcellular location">
    <subcellularLocation>
        <location evidence="1">Cytoplasm</location>
    </subcellularLocation>
</comment>
<evidence type="ECO:0000259" key="7">
    <source>
        <dbReference type="PROSITE" id="PS50303"/>
    </source>
</evidence>
<feature type="repeat" description="Pumilio" evidence="5">
    <location>
        <begin position="895"/>
        <end position="930"/>
    </location>
</feature>
<feature type="repeat" description="Pumilio" evidence="5">
    <location>
        <begin position="823"/>
        <end position="858"/>
    </location>
</feature>
<reference evidence="8 9" key="1">
    <citation type="submission" date="2014-11" db="EMBL/GenBank/DDBJ databases">
        <authorList>
            <person name="Zhu J."/>
            <person name="Qi W."/>
            <person name="Song R."/>
        </authorList>
    </citation>
    <scope>NUCLEOTIDE SEQUENCE [LARGE SCALE GENOMIC DNA]</scope>
</reference>
<feature type="region of interest" description="Disordered" evidence="6">
    <location>
        <begin position="601"/>
        <end position="637"/>
    </location>
</feature>
<feature type="region of interest" description="Disordered" evidence="6">
    <location>
        <begin position="27"/>
        <end position="67"/>
    </location>
</feature>
<feature type="repeat" description="Pumilio" evidence="5">
    <location>
        <begin position="859"/>
        <end position="894"/>
    </location>
</feature>
<feature type="compositionally biased region" description="Polar residues" evidence="6">
    <location>
        <begin position="354"/>
        <end position="368"/>
    </location>
</feature>
<dbReference type="EMBL" id="CDMY01000477">
    <property type="protein sequence ID" value="CEM16438.1"/>
    <property type="molecule type" value="Genomic_DNA"/>
</dbReference>
<dbReference type="PROSITE" id="PS50302">
    <property type="entry name" value="PUM"/>
    <property type="match status" value="8"/>
</dbReference>
<dbReference type="VEuPathDB" id="CryptoDB:Vbra_742"/>
<feature type="compositionally biased region" description="Gly residues" evidence="6">
    <location>
        <begin position="431"/>
        <end position="441"/>
    </location>
</feature>
<feature type="region of interest" description="Disordered" evidence="6">
    <location>
        <begin position="1135"/>
        <end position="1207"/>
    </location>
</feature>
<dbReference type="GO" id="GO:0003730">
    <property type="term" value="F:mRNA 3'-UTR binding"/>
    <property type="evidence" value="ECO:0007669"/>
    <property type="project" value="TreeGrafter"/>
</dbReference>
<feature type="domain" description="PUM-HD" evidence="7">
    <location>
        <begin position="728"/>
        <end position="1071"/>
    </location>
</feature>
<feature type="repeat" description="Pumilio" evidence="5">
    <location>
        <begin position="1010"/>
        <end position="1045"/>
    </location>
</feature>
<protein>
    <recommendedName>
        <fullName evidence="7">PUM-HD domain-containing protein</fullName>
    </recommendedName>
</protein>
<dbReference type="GO" id="GO:0005737">
    <property type="term" value="C:cytoplasm"/>
    <property type="evidence" value="ECO:0007669"/>
    <property type="project" value="UniProtKB-SubCell"/>
</dbReference>